<reference evidence="2" key="1">
    <citation type="journal article" date="2013" name="Science">
        <title>The Amborella genome and the evolution of flowering plants.</title>
        <authorList>
            <consortium name="Amborella Genome Project"/>
        </authorList>
    </citation>
    <scope>NUCLEOTIDE SEQUENCE [LARGE SCALE GENOMIC DNA]</scope>
</reference>
<evidence type="ECO:0000313" key="1">
    <source>
        <dbReference type="EMBL" id="ERN08714.1"/>
    </source>
</evidence>
<protein>
    <submittedName>
        <fullName evidence="1">Uncharacterized protein</fullName>
    </submittedName>
</protein>
<dbReference type="Gramene" id="ERN08714">
    <property type="protein sequence ID" value="ERN08714"/>
    <property type="gene ID" value="AMTR_s00017p00234960"/>
</dbReference>
<name>W1PLU2_AMBTC</name>
<gene>
    <name evidence="1" type="ORF">AMTR_s00017p00234960</name>
</gene>
<proteinExistence type="predicted"/>
<dbReference type="EMBL" id="KI393256">
    <property type="protein sequence ID" value="ERN08714.1"/>
    <property type="molecule type" value="Genomic_DNA"/>
</dbReference>
<dbReference type="AlphaFoldDB" id="W1PLU2"/>
<dbReference type="Proteomes" id="UP000017836">
    <property type="component" value="Unassembled WGS sequence"/>
</dbReference>
<organism evidence="1 2">
    <name type="scientific">Amborella trichopoda</name>
    <dbReference type="NCBI Taxonomy" id="13333"/>
    <lineage>
        <taxon>Eukaryota</taxon>
        <taxon>Viridiplantae</taxon>
        <taxon>Streptophyta</taxon>
        <taxon>Embryophyta</taxon>
        <taxon>Tracheophyta</taxon>
        <taxon>Spermatophyta</taxon>
        <taxon>Magnoliopsida</taxon>
        <taxon>Amborellales</taxon>
        <taxon>Amborellaceae</taxon>
        <taxon>Amborella</taxon>
    </lineage>
</organism>
<dbReference type="HOGENOM" id="CLU_2309818_0_0_1"/>
<evidence type="ECO:0000313" key="2">
    <source>
        <dbReference type="Proteomes" id="UP000017836"/>
    </source>
</evidence>
<keyword evidence="2" id="KW-1185">Reference proteome</keyword>
<accession>W1PLU2</accession>
<sequence>MGHFTDCPSFVVPTVRDNRVSAYGNVVHEASPIHLSEGDMHDGGISRMNIDALTSRKAVVDVEASPTFSLVASIWGTAFHSSLDLLQAKNEKSAAIERKT</sequence>